<proteinExistence type="predicted"/>
<evidence type="ECO:0000313" key="1">
    <source>
        <dbReference type="EMBL" id="VVM35462.1"/>
    </source>
</evidence>
<dbReference type="AlphaFoldDB" id="A0A5E6NZ33"/>
<reference evidence="1 2" key="1">
    <citation type="submission" date="2019-09" db="EMBL/GenBank/DDBJ databases">
        <authorList>
            <person name="Chandra G."/>
            <person name="Truman W A."/>
        </authorList>
    </citation>
    <scope>NUCLEOTIDE SEQUENCE [LARGE SCALE GENOMIC DNA]</scope>
    <source>
        <strain evidence="1">PS624</strain>
    </source>
</reference>
<evidence type="ECO:0000313" key="2">
    <source>
        <dbReference type="Proteomes" id="UP000326241"/>
    </source>
</evidence>
<name>A0A5E6NZ33_PSEFL</name>
<dbReference type="Proteomes" id="UP000326241">
    <property type="component" value="Unassembled WGS sequence"/>
</dbReference>
<protein>
    <submittedName>
        <fullName evidence="1">Uncharacterized protein</fullName>
    </submittedName>
</protein>
<dbReference type="RefSeq" id="WP_150773753.1">
    <property type="nucleotide sequence ID" value="NZ_CABVGZ010000001.1"/>
</dbReference>
<accession>A0A5E6NZ33</accession>
<sequence length="224" mass="26058">MTDIPGRKLQGMEVEFVSGEMKECPDDRSIGYTVTFKLFLDFTHFKQMAHLYSANFFDVTTNAVRPQMKGLAAHLHYEVIGPAAGKIVNNATFFELFTDPANYLDGWINHDMEWRYAKPVFESRVDHLLITAQQYFRWEDPGRQIRIEDLPIIPFDWAITLIEQRFRGSWWWPWRRTPVSIVTFMYTQEEVVEIEGTLLLKGGRYLKGNTLSFGPIAPEQVLTA</sequence>
<gene>
    <name evidence="1" type="ORF">PS624_00001</name>
</gene>
<dbReference type="EMBL" id="CABVGZ010000001">
    <property type="protein sequence ID" value="VVM35462.1"/>
    <property type="molecule type" value="Genomic_DNA"/>
</dbReference>
<organism evidence="1 2">
    <name type="scientific">Pseudomonas fluorescens</name>
    <dbReference type="NCBI Taxonomy" id="294"/>
    <lineage>
        <taxon>Bacteria</taxon>
        <taxon>Pseudomonadati</taxon>
        <taxon>Pseudomonadota</taxon>
        <taxon>Gammaproteobacteria</taxon>
        <taxon>Pseudomonadales</taxon>
        <taxon>Pseudomonadaceae</taxon>
        <taxon>Pseudomonas</taxon>
    </lineage>
</organism>